<comment type="similarity">
    <text evidence="3 8">Belongs to the DPH1/DPH2 family. DPH2 subfamily.</text>
</comment>
<dbReference type="PANTHER" id="PTHR10762:SF2">
    <property type="entry name" value="2-(3-AMINO-3-CARBOXYPROPYL)HISTIDINE SYNTHASE SUBUNIT 2"/>
    <property type="match status" value="1"/>
</dbReference>
<keyword evidence="6 8" id="KW-0408">Iron</keyword>
<evidence type="ECO:0000256" key="1">
    <source>
        <dbReference type="ARBA" id="ARBA00001966"/>
    </source>
</evidence>
<dbReference type="SFLD" id="SFLDG01121">
    <property type="entry name" value="Diphthamide_biosynthesis"/>
    <property type="match status" value="1"/>
</dbReference>
<dbReference type="Gene3D" id="3.40.50.11860">
    <property type="entry name" value="Diphthamide synthesis DPH1/DPH2 domain 3"/>
    <property type="match status" value="1"/>
</dbReference>
<dbReference type="PANTHER" id="PTHR10762">
    <property type="entry name" value="DIPHTHAMIDE BIOSYNTHESIS PROTEIN"/>
    <property type="match status" value="1"/>
</dbReference>
<comment type="cofactor">
    <cofactor evidence="1">
        <name>[4Fe-4S] cluster</name>
        <dbReference type="ChEBI" id="CHEBI:49883"/>
    </cofactor>
</comment>
<dbReference type="InterPro" id="IPR042265">
    <property type="entry name" value="DPH1/DPH2_3"/>
</dbReference>
<keyword evidence="7 8" id="KW-0411">Iron-sulfur</keyword>
<organism evidence="10 11">
    <name type="scientific">Galdieria partita</name>
    <dbReference type="NCBI Taxonomy" id="83374"/>
    <lineage>
        <taxon>Eukaryota</taxon>
        <taxon>Rhodophyta</taxon>
        <taxon>Bangiophyceae</taxon>
        <taxon>Galdieriales</taxon>
        <taxon>Galdieriaceae</taxon>
        <taxon>Galdieria</taxon>
    </lineage>
</organism>
<evidence type="ECO:0000256" key="2">
    <source>
        <dbReference type="ARBA" id="ARBA00005156"/>
    </source>
</evidence>
<reference evidence="10" key="2">
    <citation type="submission" date="2022-01" db="EMBL/GenBank/DDBJ databases">
        <authorList>
            <person name="Hirooka S."/>
            <person name="Miyagishima S.Y."/>
        </authorList>
    </citation>
    <scope>NUCLEOTIDE SEQUENCE</scope>
    <source>
        <strain evidence="10">NBRC 102759</strain>
    </source>
</reference>
<dbReference type="Pfam" id="PF01866">
    <property type="entry name" value="Diphthamide_syn"/>
    <property type="match status" value="1"/>
</dbReference>
<dbReference type="GO" id="GO:0051536">
    <property type="term" value="F:iron-sulfur cluster binding"/>
    <property type="evidence" value="ECO:0007669"/>
    <property type="project" value="UniProtKB-KW"/>
</dbReference>
<comment type="pathway">
    <text evidence="2 8">Protein modification; peptidyl-diphthamide biosynthesis.</text>
</comment>
<comment type="function">
    <text evidence="8">Required for the first step of diphthamide biosynthesis, a post-translational modification of histidine which occurs in elongation factor 2. DPH1 and DPH2 transfer a 3-amino-3-carboxypropyl (ACP) group from S-adenosyl-L-methionine (SAM) to a histidine residue, the reaction is assisted by a reduction system comprising DPH3 and a NADH-dependent reductase. Facilitates the reduction of the catalytic iron-sulfur cluster found in the DPH1 subunit.</text>
</comment>
<dbReference type="InterPro" id="IPR010014">
    <property type="entry name" value="DHP2"/>
</dbReference>
<evidence type="ECO:0000256" key="9">
    <source>
        <dbReference type="SAM" id="MobiDB-lite"/>
    </source>
</evidence>
<dbReference type="NCBIfam" id="TIGR00322">
    <property type="entry name" value="diphth2_R"/>
    <property type="match status" value="1"/>
</dbReference>
<sequence length="457" mass="51239">MQEDCKEELMNQYEVEETVRFIRDNRFQKVCLQFPDHLLSDSPQVVDELERRSEAEFYVLGDTAYAPCCVDVIAAQHVAADAVVHYGHACLSPSRDLPVHYVFEKKNLLHMEDLVHFLKQSSASHLVVLFESYYGHLQGLLFSHLECHIPEKTIIPVHFRKPSVTDDLESAVETNIETQSRKYTIGHLEFELDLSISTEQLQFVWLGSPSSSSYLRASLSLYPNALDCYDDSTDSWVLANGSATNTFKKRLALVSRAQKSCVFGIVVSAVATTGVLDAVERCEMLLNKFGMEWYVLNVGKPTPTKLANFPEIEVFVLIGCPESAFLDSKSYMKPILTMAELELALDSRVYYTDIGSIHDFRDTLSRSVIAKEQVLDDDNENVDKFCEEDTSNALNKSSLGRGLTAHNISSSLSATFLRHRTWNGVEEEASEENKPHSSKEGKSGIPSGYNNEGSGFS</sequence>
<dbReference type="InterPro" id="IPR042263">
    <property type="entry name" value="DPH1/DPH2_1"/>
</dbReference>
<evidence type="ECO:0000256" key="8">
    <source>
        <dbReference type="RuleBase" id="RU364133"/>
    </source>
</evidence>
<dbReference type="GO" id="GO:0017183">
    <property type="term" value="P:protein histidyl modification to diphthamide"/>
    <property type="evidence" value="ECO:0007669"/>
    <property type="project" value="InterPro"/>
</dbReference>
<gene>
    <name evidence="10" type="ORF">GpartN1_g3522.t1</name>
</gene>
<accession>A0A9C7PXL6</accession>
<dbReference type="FunFam" id="3.40.50.11840:FF:000002">
    <property type="entry name" value="2-(3-amino-3-carboxypropyl)histidine synthase subunit 2"/>
    <property type="match status" value="1"/>
</dbReference>
<comment type="caution">
    <text evidence="10">The sequence shown here is derived from an EMBL/GenBank/DDBJ whole genome shotgun (WGS) entry which is preliminary data.</text>
</comment>
<feature type="region of interest" description="Disordered" evidence="9">
    <location>
        <begin position="423"/>
        <end position="457"/>
    </location>
</feature>
<feature type="compositionally biased region" description="Basic and acidic residues" evidence="9">
    <location>
        <begin position="431"/>
        <end position="442"/>
    </location>
</feature>
<evidence type="ECO:0000256" key="6">
    <source>
        <dbReference type="ARBA" id="ARBA00023004"/>
    </source>
</evidence>
<dbReference type="GO" id="GO:0046872">
    <property type="term" value="F:metal ion binding"/>
    <property type="evidence" value="ECO:0007669"/>
    <property type="project" value="UniProtKB-KW"/>
</dbReference>
<dbReference type="FunFam" id="3.40.50.11860:FF:000001">
    <property type="entry name" value="2-(3-amino-3-carboxypropyl)histidine synthase subunit 2"/>
    <property type="match status" value="1"/>
</dbReference>
<evidence type="ECO:0000313" key="11">
    <source>
        <dbReference type="Proteomes" id="UP001061958"/>
    </source>
</evidence>
<evidence type="ECO:0000256" key="3">
    <source>
        <dbReference type="ARBA" id="ARBA00006179"/>
    </source>
</evidence>
<dbReference type="OrthoDB" id="449241at2759"/>
<proteinExistence type="inferred from homology"/>
<evidence type="ECO:0000313" key="10">
    <source>
        <dbReference type="EMBL" id="GJQ11731.1"/>
    </source>
</evidence>
<evidence type="ECO:0000256" key="5">
    <source>
        <dbReference type="ARBA" id="ARBA00022723"/>
    </source>
</evidence>
<dbReference type="AlphaFoldDB" id="A0A9C7PXL6"/>
<reference evidence="10" key="1">
    <citation type="journal article" date="2022" name="Proc. Natl. Acad. Sci. U.S.A.">
        <title>Life cycle and functional genomics of the unicellular red alga Galdieria for elucidating algal and plant evolution and industrial use.</title>
        <authorList>
            <person name="Hirooka S."/>
            <person name="Itabashi T."/>
            <person name="Ichinose T.M."/>
            <person name="Onuma R."/>
            <person name="Fujiwara T."/>
            <person name="Yamashita S."/>
            <person name="Jong L.W."/>
            <person name="Tomita R."/>
            <person name="Iwane A.H."/>
            <person name="Miyagishima S.Y."/>
        </authorList>
    </citation>
    <scope>NUCLEOTIDE SEQUENCE</scope>
    <source>
        <strain evidence="10">NBRC 102759</strain>
    </source>
</reference>
<dbReference type="NCBIfam" id="TIGR00272">
    <property type="entry name" value="DPH2"/>
    <property type="match status" value="1"/>
</dbReference>
<name>A0A9C7PXL6_9RHOD</name>
<evidence type="ECO:0000256" key="7">
    <source>
        <dbReference type="ARBA" id="ARBA00023014"/>
    </source>
</evidence>
<dbReference type="Proteomes" id="UP001061958">
    <property type="component" value="Unassembled WGS sequence"/>
</dbReference>
<dbReference type="EMBL" id="BQMJ01000026">
    <property type="protein sequence ID" value="GJQ11731.1"/>
    <property type="molecule type" value="Genomic_DNA"/>
</dbReference>
<evidence type="ECO:0000256" key="4">
    <source>
        <dbReference type="ARBA" id="ARBA00021914"/>
    </source>
</evidence>
<protein>
    <recommendedName>
        <fullName evidence="4 8">2-(3-amino-3-carboxypropyl)histidine synthase subunit 2</fullName>
    </recommendedName>
</protein>
<dbReference type="GO" id="GO:0090560">
    <property type="term" value="F:2-(3-amino-3-carboxypropyl)histidine synthase activity"/>
    <property type="evidence" value="ECO:0007669"/>
    <property type="project" value="InterPro"/>
</dbReference>
<keyword evidence="11" id="KW-1185">Reference proteome</keyword>
<dbReference type="InterPro" id="IPR016435">
    <property type="entry name" value="DPH1/DPH2"/>
</dbReference>
<keyword evidence="5 8" id="KW-0479">Metal-binding</keyword>
<dbReference type="SFLD" id="SFLDS00032">
    <property type="entry name" value="Radical_SAM_3-amino-3-carboxyp"/>
    <property type="match status" value="1"/>
</dbReference>
<feature type="compositionally biased region" description="Polar residues" evidence="9">
    <location>
        <begin position="448"/>
        <end position="457"/>
    </location>
</feature>
<dbReference type="Gene3D" id="3.40.50.11840">
    <property type="entry name" value="Diphthamide synthesis DPH1/DPH2 domain 1"/>
    <property type="match status" value="1"/>
</dbReference>